<proteinExistence type="predicted"/>
<keyword evidence="2" id="KW-1185">Reference proteome</keyword>
<dbReference type="Proteomes" id="UP000789366">
    <property type="component" value="Unassembled WGS sequence"/>
</dbReference>
<comment type="caution">
    <text evidence="1">The sequence shown here is derived from an EMBL/GenBank/DDBJ whole genome shotgun (WGS) entry which is preliminary data.</text>
</comment>
<name>A0ACA9NP82_9GLOM</name>
<reference evidence="1" key="1">
    <citation type="submission" date="2021-06" db="EMBL/GenBank/DDBJ databases">
        <authorList>
            <person name="Kallberg Y."/>
            <person name="Tangrot J."/>
            <person name="Rosling A."/>
        </authorList>
    </citation>
    <scope>NUCLEOTIDE SEQUENCE</scope>
    <source>
        <strain evidence="1">28 12/20/2015</strain>
    </source>
</reference>
<gene>
    <name evidence="1" type="ORF">SPELUC_LOCUS9601</name>
</gene>
<accession>A0ACA9NP82</accession>
<feature type="non-terminal residue" evidence="1">
    <location>
        <position position="358"/>
    </location>
</feature>
<evidence type="ECO:0000313" key="2">
    <source>
        <dbReference type="Proteomes" id="UP000789366"/>
    </source>
</evidence>
<organism evidence="1 2">
    <name type="scientific">Cetraspora pellucida</name>
    <dbReference type="NCBI Taxonomy" id="1433469"/>
    <lineage>
        <taxon>Eukaryota</taxon>
        <taxon>Fungi</taxon>
        <taxon>Fungi incertae sedis</taxon>
        <taxon>Mucoromycota</taxon>
        <taxon>Glomeromycotina</taxon>
        <taxon>Glomeromycetes</taxon>
        <taxon>Diversisporales</taxon>
        <taxon>Gigasporaceae</taxon>
        <taxon>Cetraspora</taxon>
    </lineage>
</organism>
<protein>
    <submittedName>
        <fullName evidence="1">10857_t:CDS:1</fullName>
    </submittedName>
</protein>
<evidence type="ECO:0000313" key="1">
    <source>
        <dbReference type="EMBL" id="CAG8669695.1"/>
    </source>
</evidence>
<dbReference type="EMBL" id="CAJVPW010016410">
    <property type="protein sequence ID" value="CAG8669695.1"/>
    <property type="molecule type" value="Genomic_DNA"/>
</dbReference>
<sequence>MLLYLLGKGKAVSDNDDNYIENEDSPGLSDTEEQTSAYSSDIDAEENFEVQYQEELEKIHTLEKQIEQMRRNINKERSDSQIQNINPIAKNQIKSTAQNNEKSANKFNTKLVTQGNMKLATKYGTKYSIKPTTTTRVKLPKDNSKLVAKRRSGDIDWSSSDPEQPISKVKGYNYYKIPRILHLKPEEYSSYLDALRNCARKILKHCDDATYRYTDPKLIESVIGKFKENNQSFLKTISDWVIREYLHKSVQNKLAVKGSKGKPKMLVNVHKRKKISLSEGVSNNNNIDDGHILSNDNGHILSNDYKQILNHDDEQISYYDDEQISNYFDEPTLNNNNVSNPDQDDQEQENRSLENECQ</sequence>